<dbReference type="AlphaFoldDB" id="X1VPK2"/>
<gene>
    <name evidence="1" type="ORF">S12H4_60326</name>
</gene>
<dbReference type="EMBL" id="BARW01039675">
    <property type="protein sequence ID" value="GAJ21992.1"/>
    <property type="molecule type" value="Genomic_DNA"/>
</dbReference>
<reference evidence="1" key="1">
    <citation type="journal article" date="2014" name="Front. Microbiol.">
        <title>High frequency of phylogenetically diverse reductive dehalogenase-homologous genes in deep subseafloor sedimentary metagenomes.</title>
        <authorList>
            <person name="Kawai M."/>
            <person name="Futagami T."/>
            <person name="Toyoda A."/>
            <person name="Takaki Y."/>
            <person name="Nishi S."/>
            <person name="Hori S."/>
            <person name="Arai W."/>
            <person name="Tsubouchi T."/>
            <person name="Morono Y."/>
            <person name="Uchiyama I."/>
            <person name="Ito T."/>
            <person name="Fujiyama A."/>
            <person name="Inagaki F."/>
            <person name="Takami H."/>
        </authorList>
    </citation>
    <scope>NUCLEOTIDE SEQUENCE</scope>
    <source>
        <strain evidence="1">Expedition CK06-06</strain>
    </source>
</reference>
<accession>X1VPK2</accession>
<comment type="caution">
    <text evidence="1">The sequence shown here is derived from an EMBL/GenBank/DDBJ whole genome shotgun (WGS) entry which is preliminary data.</text>
</comment>
<sequence length="59" mass="6919">MPLIWHREDNLLFGYPGGFPENQNRIVDMFQDFIKASNIKRVIREGQVMGITYYLGELS</sequence>
<proteinExistence type="predicted"/>
<organism evidence="1">
    <name type="scientific">marine sediment metagenome</name>
    <dbReference type="NCBI Taxonomy" id="412755"/>
    <lineage>
        <taxon>unclassified sequences</taxon>
        <taxon>metagenomes</taxon>
        <taxon>ecological metagenomes</taxon>
    </lineage>
</organism>
<protein>
    <submittedName>
        <fullName evidence="1">Uncharacterized protein</fullName>
    </submittedName>
</protein>
<name>X1VPK2_9ZZZZ</name>
<evidence type="ECO:0000313" key="1">
    <source>
        <dbReference type="EMBL" id="GAJ21992.1"/>
    </source>
</evidence>